<dbReference type="EMBL" id="CM045768">
    <property type="protein sequence ID" value="KAI7982384.1"/>
    <property type="molecule type" value="Genomic_DNA"/>
</dbReference>
<comment type="caution">
    <text evidence="1">The sequence shown here is derived from an EMBL/GenBank/DDBJ whole genome shotgun (WGS) entry which is preliminary data.</text>
</comment>
<gene>
    <name evidence="1" type="ORF">LOK49_LG15G00855</name>
</gene>
<evidence type="ECO:0000313" key="2">
    <source>
        <dbReference type="Proteomes" id="UP001060215"/>
    </source>
</evidence>
<protein>
    <submittedName>
        <fullName evidence="1">Uncharacterized protein</fullName>
    </submittedName>
</protein>
<organism evidence="1 2">
    <name type="scientific">Camellia lanceoleosa</name>
    <dbReference type="NCBI Taxonomy" id="1840588"/>
    <lineage>
        <taxon>Eukaryota</taxon>
        <taxon>Viridiplantae</taxon>
        <taxon>Streptophyta</taxon>
        <taxon>Embryophyta</taxon>
        <taxon>Tracheophyta</taxon>
        <taxon>Spermatophyta</taxon>
        <taxon>Magnoliopsida</taxon>
        <taxon>eudicotyledons</taxon>
        <taxon>Gunneridae</taxon>
        <taxon>Pentapetalae</taxon>
        <taxon>asterids</taxon>
        <taxon>Ericales</taxon>
        <taxon>Theaceae</taxon>
        <taxon>Camellia</taxon>
    </lineage>
</organism>
<dbReference type="Proteomes" id="UP001060215">
    <property type="component" value="Chromosome 11"/>
</dbReference>
<proteinExistence type="predicted"/>
<name>A0ACC0F2A6_9ERIC</name>
<keyword evidence="2" id="KW-1185">Reference proteome</keyword>
<evidence type="ECO:0000313" key="1">
    <source>
        <dbReference type="EMBL" id="KAI7982384.1"/>
    </source>
</evidence>
<sequence>MSGSSDEEAKSMKNSDTEEQDKKTDTEEEAQEEGEIQEEEEEDETDTEAAADTEVSDKLDVLSSGEENDDLPSKKQKYTSLNQLSNVKSGPDPRHSSRQDKNESDIKKENFLFEVFQSFGSAPQENKLHIVKKEAEEHFRALNTSKISEVEIEISDAENETYHMKLQVYPKTGTNSDAYKITWKSFAEKHKLEVDDEISFYKPRPMKGNHYAIRFEKKKKEQT</sequence>
<reference evidence="1 2" key="1">
    <citation type="journal article" date="2022" name="Plant J.">
        <title>Chromosome-level genome of Camellia lanceoleosa provides a valuable resource for understanding genome evolution and self-incompatibility.</title>
        <authorList>
            <person name="Gong W."/>
            <person name="Xiao S."/>
            <person name="Wang L."/>
            <person name="Liao Z."/>
            <person name="Chang Y."/>
            <person name="Mo W."/>
            <person name="Hu G."/>
            <person name="Li W."/>
            <person name="Zhao G."/>
            <person name="Zhu H."/>
            <person name="Hu X."/>
            <person name="Ji K."/>
            <person name="Xiang X."/>
            <person name="Song Q."/>
            <person name="Yuan D."/>
            <person name="Jin S."/>
            <person name="Zhang L."/>
        </authorList>
    </citation>
    <scope>NUCLEOTIDE SEQUENCE [LARGE SCALE GENOMIC DNA]</scope>
    <source>
        <strain evidence="1">SQ_2022a</strain>
    </source>
</reference>
<accession>A0ACC0F2A6</accession>